<dbReference type="InterPro" id="IPR050289">
    <property type="entry name" value="TorD/DmsD_chaperones"/>
</dbReference>
<keyword evidence="3" id="KW-1185">Reference proteome</keyword>
<dbReference type="InterPro" id="IPR036411">
    <property type="entry name" value="TorD-like_sf"/>
</dbReference>
<gene>
    <name evidence="2" type="ORF">EV692_2007</name>
</gene>
<accession>A0A4V2PTN9</accession>
<comment type="caution">
    <text evidence="2">The sequence shown here is derived from an EMBL/GenBank/DDBJ whole genome shotgun (WGS) entry which is preliminary data.</text>
</comment>
<reference evidence="2 3" key="1">
    <citation type="submission" date="2019-03" db="EMBL/GenBank/DDBJ databases">
        <title>Genomic Encyclopedia of Type Strains, Phase IV (KMG-IV): sequencing the most valuable type-strain genomes for metagenomic binning, comparative biology and taxonomic classification.</title>
        <authorList>
            <person name="Goeker M."/>
        </authorList>
    </citation>
    <scope>NUCLEOTIDE SEQUENCE [LARGE SCALE GENOMIC DNA]</scope>
    <source>
        <strain evidence="2 3">DSM 10053</strain>
    </source>
</reference>
<evidence type="ECO:0000313" key="2">
    <source>
        <dbReference type="EMBL" id="TCK67101.1"/>
    </source>
</evidence>
<protein>
    <submittedName>
        <fullName evidence="2">TorA maturation chaperone TorD</fullName>
    </submittedName>
</protein>
<dbReference type="PANTHER" id="PTHR34227">
    <property type="entry name" value="CHAPERONE PROTEIN YCDY"/>
    <property type="match status" value="1"/>
</dbReference>
<dbReference type="AlphaFoldDB" id="A0A4V2PTN9"/>
<evidence type="ECO:0000256" key="1">
    <source>
        <dbReference type="ARBA" id="ARBA00023186"/>
    </source>
</evidence>
<dbReference type="NCBIfam" id="NF008632">
    <property type="entry name" value="PRK11621.1"/>
    <property type="match status" value="1"/>
</dbReference>
<dbReference type="InterPro" id="IPR020945">
    <property type="entry name" value="DMSO/NO3_reduct_chaperone"/>
</dbReference>
<name>A0A4V2PTN9_9PAST</name>
<dbReference type="EMBL" id="SMGJ01000007">
    <property type="protein sequence ID" value="TCK67101.1"/>
    <property type="molecule type" value="Genomic_DNA"/>
</dbReference>
<organism evidence="2 3">
    <name type="scientific">Lonepinella koalarum</name>
    <dbReference type="NCBI Taxonomy" id="53417"/>
    <lineage>
        <taxon>Bacteria</taxon>
        <taxon>Pseudomonadati</taxon>
        <taxon>Pseudomonadota</taxon>
        <taxon>Gammaproteobacteria</taxon>
        <taxon>Pasteurellales</taxon>
        <taxon>Pasteurellaceae</taxon>
        <taxon>Lonepinella</taxon>
    </lineage>
</organism>
<keyword evidence="1" id="KW-0143">Chaperone</keyword>
<dbReference type="Proteomes" id="UP000295496">
    <property type="component" value="Unassembled WGS sequence"/>
</dbReference>
<dbReference type="PIRSF" id="PIRSF004690">
    <property type="entry name" value="DmsD"/>
    <property type="match status" value="1"/>
</dbReference>
<dbReference type="SUPFAM" id="SSF89155">
    <property type="entry name" value="TorD-like"/>
    <property type="match status" value="1"/>
</dbReference>
<dbReference type="InterPro" id="IPR026269">
    <property type="entry name" value="DmsD-type"/>
</dbReference>
<sequence>MQTELLTQINIASKMLGALLYYSPDDAKVRSILAFFQQADWAKEWQPATGVTANSTSVSHIEQGLQRTEEELVQQYQMLFIGPNTLLAPPWGSVYLDPEAVIFGSSLLTLRQFLRQHRINFIAPSEEPEDHIGLMLMLTAYLAEQQPELLAEYLTEHLLPWSTRYFELLASSDSLFYQGVAQLCQQTLSYWQQQLGLTTNKVRLFF</sequence>
<dbReference type="Gene3D" id="1.10.3480.10">
    <property type="entry name" value="TorD-like"/>
    <property type="match status" value="1"/>
</dbReference>
<dbReference type="RefSeq" id="WP_132302587.1">
    <property type="nucleotide sequence ID" value="NZ_CP170642.1"/>
</dbReference>
<dbReference type="PANTHER" id="PTHR34227:SF13">
    <property type="entry name" value="TAT PROOFREADING CHAPERONE DMSD-RELATED"/>
    <property type="match status" value="1"/>
</dbReference>
<proteinExistence type="predicted"/>
<evidence type="ECO:0000313" key="3">
    <source>
        <dbReference type="Proteomes" id="UP000295496"/>
    </source>
</evidence>
<dbReference type="Pfam" id="PF02613">
    <property type="entry name" value="Nitrate_red_del"/>
    <property type="match status" value="1"/>
</dbReference>